<dbReference type="PROSITE" id="PS50181">
    <property type="entry name" value="FBOX"/>
    <property type="match status" value="1"/>
</dbReference>
<dbReference type="VEuPathDB" id="AmoebaDB:ACA1_038200"/>
<dbReference type="FunFam" id="2.20.110.10:FF:000002">
    <property type="entry name" value="Phosphatidylinositol 4-phosphate 5-kinase 8"/>
    <property type="match status" value="1"/>
</dbReference>
<evidence type="ECO:0000256" key="1">
    <source>
        <dbReference type="ARBA" id="ARBA00022737"/>
    </source>
</evidence>
<organism evidence="4 5">
    <name type="scientific">Acanthamoeba castellanii (strain ATCC 30010 / Neff)</name>
    <dbReference type="NCBI Taxonomy" id="1257118"/>
    <lineage>
        <taxon>Eukaryota</taxon>
        <taxon>Amoebozoa</taxon>
        <taxon>Discosea</taxon>
        <taxon>Longamoebia</taxon>
        <taxon>Centramoebida</taxon>
        <taxon>Acanthamoebidae</taxon>
        <taxon>Acanthamoeba</taxon>
    </lineage>
</organism>
<dbReference type="Gene3D" id="2.20.110.10">
    <property type="entry name" value="Histone H3 K4-specific methyltransferase SET7/9 N-terminal domain"/>
    <property type="match status" value="4"/>
</dbReference>
<dbReference type="InterPro" id="IPR003409">
    <property type="entry name" value="MORN"/>
</dbReference>
<feature type="compositionally biased region" description="Acidic residues" evidence="2">
    <location>
        <begin position="178"/>
        <end position="196"/>
    </location>
</feature>
<dbReference type="Pfam" id="PF12937">
    <property type="entry name" value="F-box-like"/>
    <property type="match status" value="1"/>
</dbReference>
<dbReference type="EMBL" id="KB008087">
    <property type="protein sequence ID" value="ELR13635.1"/>
    <property type="molecule type" value="Genomic_DNA"/>
</dbReference>
<dbReference type="Pfam" id="PF02493">
    <property type="entry name" value="MORN"/>
    <property type="match status" value="8"/>
</dbReference>
<feature type="compositionally biased region" description="Low complexity" evidence="2">
    <location>
        <begin position="124"/>
        <end position="135"/>
    </location>
</feature>
<protein>
    <submittedName>
        <fullName evidence="4">Fbox domain containing protein</fullName>
    </submittedName>
</protein>
<dbReference type="Proteomes" id="UP000011083">
    <property type="component" value="Unassembled WGS sequence"/>
</dbReference>
<dbReference type="SUPFAM" id="SSF82185">
    <property type="entry name" value="Histone H3 K4-specific methyltransferase SET7/9 N-terminal domain"/>
    <property type="match status" value="3"/>
</dbReference>
<feature type="domain" description="F-box" evidence="3">
    <location>
        <begin position="46"/>
        <end position="92"/>
    </location>
</feature>
<dbReference type="InterPro" id="IPR001810">
    <property type="entry name" value="F-box_dom"/>
</dbReference>
<evidence type="ECO:0000313" key="4">
    <source>
        <dbReference type="EMBL" id="ELR13635.1"/>
    </source>
</evidence>
<dbReference type="KEGG" id="acan:ACA1_038200"/>
<feature type="compositionally biased region" description="Low complexity" evidence="2">
    <location>
        <begin position="23"/>
        <end position="43"/>
    </location>
</feature>
<keyword evidence="1" id="KW-0677">Repeat</keyword>
<dbReference type="Gene3D" id="1.20.1280.50">
    <property type="match status" value="1"/>
</dbReference>
<accession>L8GKQ6</accession>
<dbReference type="SMART" id="SM00698">
    <property type="entry name" value="MORN"/>
    <property type="match status" value="8"/>
</dbReference>
<keyword evidence="5" id="KW-1185">Reference proteome</keyword>
<name>L8GKQ6_ACACF</name>
<feature type="region of interest" description="Disordered" evidence="2">
    <location>
        <begin position="1"/>
        <end position="44"/>
    </location>
</feature>
<evidence type="ECO:0000313" key="5">
    <source>
        <dbReference type="Proteomes" id="UP000011083"/>
    </source>
</evidence>
<dbReference type="GeneID" id="14914159"/>
<gene>
    <name evidence="4" type="ORF">ACA1_038200</name>
</gene>
<dbReference type="PANTHER" id="PTHR23084">
    <property type="entry name" value="PHOSPHATIDYLINOSITOL-4-PHOSPHATE 5-KINASE RELATED"/>
    <property type="match status" value="1"/>
</dbReference>
<dbReference type="InterPro" id="IPR036047">
    <property type="entry name" value="F-box-like_dom_sf"/>
</dbReference>
<dbReference type="RefSeq" id="XP_004335648.1">
    <property type="nucleotide sequence ID" value="XM_004335600.1"/>
</dbReference>
<dbReference type="STRING" id="1257118.L8GKQ6"/>
<dbReference type="OrthoDB" id="70770at2759"/>
<reference evidence="4 5" key="1">
    <citation type="journal article" date="2013" name="Genome Biol.">
        <title>Genome of Acanthamoeba castellanii highlights extensive lateral gene transfer and early evolution of tyrosine kinase signaling.</title>
        <authorList>
            <person name="Clarke M."/>
            <person name="Lohan A.J."/>
            <person name="Liu B."/>
            <person name="Lagkouvardos I."/>
            <person name="Roy S."/>
            <person name="Zafar N."/>
            <person name="Bertelli C."/>
            <person name="Schilde C."/>
            <person name="Kianianmomeni A."/>
            <person name="Burglin T.R."/>
            <person name="Frech C."/>
            <person name="Turcotte B."/>
            <person name="Kopec K.O."/>
            <person name="Synnott J.M."/>
            <person name="Choo C."/>
            <person name="Paponov I."/>
            <person name="Finkler A."/>
            <person name="Soon Heng Tan C."/>
            <person name="Hutchins A.P."/>
            <person name="Weinmeier T."/>
            <person name="Rattei T."/>
            <person name="Chu J.S."/>
            <person name="Gimenez G."/>
            <person name="Irimia M."/>
            <person name="Rigden D.J."/>
            <person name="Fitzpatrick D.A."/>
            <person name="Lorenzo-Morales J."/>
            <person name="Bateman A."/>
            <person name="Chiu C.H."/>
            <person name="Tang P."/>
            <person name="Hegemann P."/>
            <person name="Fromm H."/>
            <person name="Raoult D."/>
            <person name="Greub G."/>
            <person name="Miranda-Saavedra D."/>
            <person name="Chen N."/>
            <person name="Nash P."/>
            <person name="Ginger M.L."/>
            <person name="Horn M."/>
            <person name="Schaap P."/>
            <person name="Caler L."/>
            <person name="Loftus B."/>
        </authorList>
    </citation>
    <scope>NUCLEOTIDE SEQUENCE [LARGE SCALE GENOMIC DNA]</scope>
    <source>
        <strain evidence="4 5">Neff</strain>
    </source>
</reference>
<evidence type="ECO:0000259" key="3">
    <source>
        <dbReference type="PROSITE" id="PS50181"/>
    </source>
</evidence>
<evidence type="ECO:0000256" key="2">
    <source>
        <dbReference type="SAM" id="MobiDB-lite"/>
    </source>
</evidence>
<proteinExistence type="predicted"/>
<dbReference type="SUPFAM" id="SSF81383">
    <property type="entry name" value="F-box domain"/>
    <property type="match status" value="1"/>
</dbReference>
<feature type="compositionally biased region" description="Basic and acidic residues" evidence="2">
    <location>
        <begin position="104"/>
        <end position="118"/>
    </location>
</feature>
<sequence>MVDEAGSDPSEGHDSSPLCRRASPSFTPVSSSSSSTSTTSTPSLEGLHLLSFPDEILLRVLSHLDGREVEESGQACKRLLRLTKDDYLWFMMTKRLVKRERAERWRKQAHDERREAQLKRRLSSHAGAADSSHGLGCKHGRTDEAAAQEGEQMEMEDKPDAPDATGSSSSSRPLMAHDDDDGAHDDGEGDEGDGDYECGCAEKEEAASGAAAVVAAGVGRRKTRSAAGPAEERRRKMKAQMQTYDLRKPAARDWKWVYRCKTVPAPALALARRDWPNHTILLQPHTDKVTGVGRYTWSGGSYYEGEWKDGKPEGLGTKVWGENEFYEGEWKNGKMHFGVYKWPDGAYYEGQWREGLHEGYGVYRWADGNKYEGFWRGGHRDGYGVRTWPDGDVFEGDWVAGKRTGKGTYSWPNGSRYEGEWSNGCHHGYGVYTWLDGRRYEGQWDYNKKEGVGTYYFGHEGCAYTGHWEDGYRHGQGVMTWEDGTKYVGLWLRDQRVANHGQFVGPNGLPVRSPHAGLVGPRPYDQYFVEEESAWEAKYRGAINRKRMEVLQRLKANGKLPYPIREDKVLDPEG</sequence>
<dbReference type="AlphaFoldDB" id="L8GKQ6"/>
<dbReference type="PANTHER" id="PTHR23084:SF263">
    <property type="entry name" value="MORN REPEAT-CONTAINING PROTEIN 1"/>
    <property type="match status" value="1"/>
</dbReference>
<feature type="region of interest" description="Disordered" evidence="2">
    <location>
        <begin position="104"/>
        <end position="198"/>
    </location>
</feature>